<feature type="compositionally biased region" description="Basic residues" evidence="1">
    <location>
        <begin position="497"/>
        <end position="509"/>
    </location>
</feature>
<evidence type="ECO:0000313" key="4">
    <source>
        <dbReference type="Proteomes" id="UP000011081"/>
    </source>
</evidence>
<dbReference type="EMBL" id="GL877457">
    <property type="protein sequence ID" value="ELA46198.1"/>
    <property type="molecule type" value="Genomic_DNA"/>
</dbReference>
<sequence length="517" mass="59373">MPIIPNTDILNRGKLKNLPNYKIFRLRHPRLVAHKTLHNWSFKLINKNSTYKVIVMGYINDNTLIQTSFIENANFNVVVTENCTVYKVERFTGELPHPLFDESLLVLFKDGFPANWKEIIERECAKIKKQEGVAENECNFDDLLMKNMSREKNEEEELERAKEKIFLNYLSKLQKDDNEIKKDKKGVEKKDKRNDRNGRQIVEERESAVSGKEGHEHDVKQSKDMRKSHSDCKLRNDPLKVVTASGKENEKLKNEKNMMSRTLSNENVINNEAYDTDKSSISPHNIKKSIRLSIAVKKGTATMSKLSKAIESTEVRKDEVKIETVDECSANGTAPETMKDTSDSFALISQGKSKYSGEKAKRNLKDRMKEENEVEKAKKREPKRSQSKLKGKTVINDYCSAEKIPLKQMESIDFKAQGGNLNNSCEKEEESATIIDTKMKDMSRKVSVPMWNKYSRDVTKKRNDDSIVEDIADNTDEIIKGDKNKENEPTVSASSAPKKRPAARRKRNRLTMPKGFR</sequence>
<gene>
    <name evidence="3" type="ORF">VCUG_02309</name>
</gene>
<dbReference type="HOGENOM" id="CLU_526986_0_0_1"/>
<feature type="domain" description="SANTA" evidence="2">
    <location>
        <begin position="36"/>
        <end position="119"/>
    </location>
</feature>
<dbReference type="GeneID" id="19880173"/>
<protein>
    <recommendedName>
        <fullName evidence="2">SANTA domain-containing protein</fullName>
    </recommendedName>
</protein>
<dbReference type="InParanoid" id="L2GSC2"/>
<dbReference type="InterPro" id="IPR015216">
    <property type="entry name" value="SANTA"/>
</dbReference>
<dbReference type="Proteomes" id="UP000011081">
    <property type="component" value="Unassembled WGS sequence"/>
</dbReference>
<keyword evidence="4" id="KW-1185">Reference proteome</keyword>
<feature type="compositionally biased region" description="Basic and acidic residues" evidence="1">
    <location>
        <begin position="355"/>
        <end position="378"/>
    </location>
</feature>
<evidence type="ECO:0000313" key="3">
    <source>
        <dbReference type="EMBL" id="ELA46198.1"/>
    </source>
</evidence>
<feature type="compositionally biased region" description="Basic and acidic residues" evidence="1">
    <location>
        <begin position="477"/>
        <end position="488"/>
    </location>
</feature>
<dbReference type="Pfam" id="PF09133">
    <property type="entry name" value="SANTA"/>
    <property type="match status" value="1"/>
</dbReference>
<dbReference type="OMA" id="YTIFRRR"/>
<dbReference type="AlphaFoldDB" id="L2GSC2"/>
<dbReference type="RefSeq" id="XP_008075319.1">
    <property type="nucleotide sequence ID" value="XM_008077128.1"/>
</dbReference>
<feature type="region of interest" description="Disordered" evidence="1">
    <location>
        <begin position="181"/>
        <end position="231"/>
    </location>
</feature>
<reference evidence="4" key="1">
    <citation type="submission" date="2011-03" db="EMBL/GenBank/DDBJ databases">
        <title>The genome sequence of Vavraia culicis strain floridensis.</title>
        <authorList>
            <consortium name="The Broad Institute Genome Sequencing Platform"/>
            <person name="Cuomo C."/>
            <person name="Becnel J."/>
            <person name="Sanscrainte N."/>
            <person name="Young S.K."/>
            <person name="Zeng Q."/>
            <person name="Gargeya S."/>
            <person name="Fitzgerald M."/>
            <person name="Haas B."/>
            <person name="Abouelleil A."/>
            <person name="Alvarado L."/>
            <person name="Arachchi H.M."/>
            <person name="Berlin A."/>
            <person name="Chapman S.B."/>
            <person name="Gearin G."/>
            <person name="Goldberg J."/>
            <person name="Griggs A."/>
            <person name="Gujja S."/>
            <person name="Hansen M."/>
            <person name="Heiman D."/>
            <person name="Howarth C."/>
            <person name="Larimer J."/>
            <person name="Lui A."/>
            <person name="MacDonald P.J.P."/>
            <person name="McCowen C."/>
            <person name="Montmayeur A."/>
            <person name="Murphy C."/>
            <person name="Neiman D."/>
            <person name="Pearson M."/>
            <person name="Priest M."/>
            <person name="Roberts A."/>
            <person name="Saif S."/>
            <person name="Shea T."/>
            <person name="Sisk P."/>
            <person name="Stolte C."/>
            <person name="Sykes S."/>
            <person name="Wortman J."/>
            <person name="Nusbaum C."/>
            <person name="Birren B."/>
        </authorList>
    </citation>
    <scope>NUCLEOTIDE SEQUENCE [LARGE SCALE GENOMIC DNA]</scope>
    <source>
        <strain evidence="4">floridensis</strain>
    </source>
</reference>
<name>L2GSC2_VAVCU</name>
<accession>L2GSC2</accession>
<feature type="region of interest" description="Disordered" evidence="1">
    <location>
        <begin position="476"/>
        <end position="517"/>
    </location>
</feature>
<feature type="region of interest" description="Disordered" evidence="1">
    <location>
        <begin position="349"/>
        <end position="389"/>
    </location>
</feature>
<organism evidence="3 4">
    <name type="scientific">Vavraia culicis (isolate floridensis)</name>
    <name type="common">Microsporidian parasite</name>
    <dbReference type="NCBI Taxonomy" id="948595"/>
    <lineage>
        <taxon>Eukaryota</taxon>
        <taxon>Fungi</taxon>
        <taxon>Fungi incertae sedis</taxon>
        <taxon>Microsporidia</taxon>
        <taxon>Pleistophoridae</taxon>
        <taxon>Vavraia</taxon>
    </lineage>
</organism>
<dbReference type="VEuPathDB" id="MicrosporidiaDB:VCUG_02309"/>
<evidence type="ECO:0000259" key="2">
    <source>
        <dbReference type="Pfam" id="PF09133"/>
    </source>
</evidence>
<evidence type="ECO:0000256" key="1">
    <source>
        <dbReference type="SAM" id="MobiDB-lite"/>
    </source>
</evidence>
<feature type="compositionally biased region" description="Basic residues" evidence="1">
    <location>
        <begin position="379"/>
        <end position="389"/>
    </location>
</feature>
<proteinExistence type="predicted"/>